<evidence type="ECO:0000313" key="3">
    <source>
        <dbReference type="Proteomes" id="UP001610335"/>
    </source>
</evidence>
<name>A0ABR4IIF1_9EURO</name>
<protein>
    <recommendedName>
        <fullName evidence="4">Bacteriocin-protection, YdeI or OmpD-associated-domain-containing protein</fullName>
    </recommendedName>
</protein>
<gene>
    <name evidence="2" type="ORF">BDW59DRAFT_160161</name>
</gene>
<sequence>MPPKSSSTPKPTPKPPPTDLPIHTFPTASSLTTFLEKSHTTLPGFHLKLAKKSSGIASVSAPEAVEVALCFGWIDGRANAFDENYWLVRYTPRRAKSLWSAKNVKTVARLVEEGRMRRAGLEAVETAKEDGRWERAYDGPAGIEVPGDLGEMLSLEGNERAKVFFEGLNRTDRYLVLHRLQTAAVSRREGRVRDAVEMLGRGEIEKGAGKASGKAYKVEKKVEETTEGKRRKFKVEKAKVVKVSKRVEGETSSGSGRQLRSRKPRQ</sequence>
<reference evidence="2 3" key="1">
    <citation type="submission" date="2024-07" db="EMBL/GenBank/DDBJ databases">
        <title>Section-level genome sequencing and comparative genomics of Aspergillus sections Usti and Cavernicolus.</title>
        <authorList>
            <consortium name="Lawrence Berkeley National Laboratory"/>
            <person name="Nybo J.L."/>
            <person name="Vesth T.C."/>
            <person name="Theobald S."/>
            <person name="Frisvad J.C."/>
            <person name="Larsen T.O."/>
            <person name="Kjaerboelling I."/>
            <person name="Rothschild-Mancinelli K."/>
            <person name="Lyhne E.K."/>
            <person name="Kogle M.E."/>
            <person name="Barry K."/>
            <person name="Clum A."/>
            <person name="Na H."/>
            <person name="Ledsgaard L."/>
            <person name="Lin J."/>
            <person name="Lipzen A."/>
            <person name="Kuo A."/>
            <person name="Riley R."/>
            <person name="Mondo S."/>
            <person name="LaButti K."/>
            <person name="Haridas S."/>
            <person name="Pangalinan J."/>
            <person name="Salamov A.A."/>
            <person name="Simmons B.A."/>
            <person name="Magnuson J.K."/>
            <person name="Chen J."/>
            <person name="Drula E."/>
            <person name="Henrissat B."/>
            <person name="Wiebenga A."/>
            <person name="Lubbers R.J."/>
            <person name="Gomes A.C."/>
            <person name="Makela M.R."/>
            <person name="Stajich J."/>
            <person name="Grigoriev I.V."/>
            <person name="Mortensen U.H."/>
            <person name="De vries R.P."/>
            <person name="Baker S.E."/>
            <person name="Andersen M.R."/>
        </authorList>
    </citation>
    <scope>NUCLEOTIDE SEQUENCE [LARGE SCALE GENOMIC DNA]</scope>
    <source>
        <strain evidence="2 3">CBS 600.67</strain>
    </source>
</reference>
<feature type="region of interest" description="Disordered" evidence="1">
    <location>
        <begin position="244"/>
        <end position="266"/>
    </location>
</feature>
<keyword evidence="3" id="KW-1185">Reference proteome</keyword>
<proteinExistence type="predicted"/>
<dbReference type="Proteomes" id="UP001610335">
    <property type="component" value="Unassembled WGS sequence"/>
</dbReference>
<accession>A0ABR4IIF1</accession>
<dbReference type="EMBL" id="JBFXLS010000024">
    <property type="protein sequence ID" value="KAL2827520.1"/>
    <property type="molecule type" value="Genomic_DNA"/>
</dbReference>
<evidence type="ECO:0000313" key="2">
    <source>
        <dbReference type="EMBL" id="KAL2827520.1"/>
    </source>
</evidence>
<feature type="region of interest" description="Disordered" evidence="1">
    <location>
        <begin position="1"/>
        <end position="21"/>
    </location>
</feature>
<organism evidence="2 3">
    <name type="scientific">Aspergillus cavernicola</name>
    <dbReference type="NCBI Taxonomy" id="176166"/>
    <lineage>
        <taxon>Eukaryota</taxon>
        <taxon>Fungi</taxon>
        <taxon>Dikarya</taxon>
        <taxon>Ascomycota</taxon>
        <taxon>Pezizomycotina</taxon>
        <taxon>Eurotiomycetes</taxon>
        <taxon>Eurotiomycetidae</taxon>
        <taxon>Eurotiales</taxon>
        <taxon>Aspergillaceae</taxon>
        <taxon>Aspergillus</taxon>
        <taxon>Aspergillus subgen. Nidulantes</taxon>
    </lineage>
</organism>
<feature type="compositionally biased region" description="Pro residues" evidence="1">
    <location>
        <begin position="10"/>
        <end position="19"/>
    </location>
</feature>
<evidence type="ECO:0000256" key="1">
    <source>
        <dbReference type="SAM" id="MobiDB-lite"/>
    </source>
</evidence>
<evidence type="ECO:0008006" key="4">
    <source>
        <dbReference type="Google" id="ProtNLM"/>
    </source>
</evidence>
<comment type="caution">
    <text evidence="2">The sequence shown here is derived from an EMBL/GenBank/DDBJ whole genome shotgun (WGS) entry which is preliminary data.</text>
</comment>
<dbReference type="Pfam" id="PF13376">
    <property type="entry name" value="OmdA"/>
    <property type="match status" value="1"/>
</dbReference>